<feature type="compositionally biased region" description="Polar residues" evidence="7">
    <location>
        <begin position="550"/>
        <end position="560"/>
    </location>
</feature>
<comment type="subcellular location">
    <subcellularLocation>
        <location evidence="1">Cytoplasm</location>
        <location evidence="1">Cytoskeleton</location>
        <location evidence="1">Microtubule organizing center</location>
    </subcellularLocation>
</comment>
<reference evidence="9" key="1">
    <citation type="submission" date="2014-09" db="EMBL/GenBank/DDBJ databases">
        <title>Genome sequence of the luminous mushroom Mycena chlorophos for searching fungal bioluminescence genes.</title>
        <authorList>
            <person name="Tanaka Y."/>
            <person name="Kasuga D."/>
            <person name="Oba Y."/>
            <person name="Hase S."/>
            <person name="Sato K."/>
            <person name="Oba Y."/>
            <person name="Sakakibara Y."/>
        </authorList>
    </citation>
    <scope>NUCLEOTIDE SEQUENCE</scope>
</reference>
<proteinExistence type="predicted"/>
<feature type="coiled-coil region" evidence="6">
    <location>
        <begin position="1017"/>
        <end position="1079"/>
    </location>
</feature>
<feature type="compositionally biased region" description="Basic and acidic residues" evidence="7">
    <location>
        <begin position="110"/>
        <end position="129"/>
    </location>
</feature>
<evidence type="ECO:0000256" key="3">
    <source>
        <dbReference type="ARBA" id="ARBA00022553"/>
    </source>
</evidence>
<dbReference type="Proteomes" id="UP000815677">
    <property type="component" value="Unassembled WGS sequence"/>
</dbReference>
<name>A0ABQ0L6J6_MYCCL</name>
<feature type="region of interest" description="Disordered" evidence="7">
    <location>
        <begin position="1"/>
        <end position="335"/>
    </location>
</feature>
<evidence type="ECO:0000256" key="4">
    <source>
        <dbReference type="ARBA" id="ARBA00023054"/>
    </source>
</evidence>
<gene>
    <name evidence="9" type="ORF">MCHLO_04184</name>
</gene>
<accession>A0ABQ0L6J6</accession>
<feature type="compositionally biased region" description="Basic and acidic residues" evidence="7">
    <location>
        <begin position="176"/>
        <end position="187"/>
    </location>
</feature>
<feature type="compositionally biased region" description="Low complexity" evidence="7">
    <location>
        <begin position="197"/>
        <end position="224"/>
    </location>
</feature>
<evidence type="ECO:0000256" key="2">
    <source>
        <dbReference type="ARBA" id="ARBA00022490"/>
    </source>
</evidence>
<keyword evidence="2" id="KW-0963">Cytoplasm</keyword>
<keyword evidence="3" id="KW-0597">Phosphoprotein</keyword>
<dbReference type="InterPro" id="IPR019528">
    <property type="entry name" value="PACT_domain"/>
</dbReference>
<keyword evidence="10" id="KW-1185">Reference proteome</keyword>
<protein>
    <recommendedName>
        <fullName evidence="8">Pericentrin/AKAP-450 centrosomal targeting domain-containing protein</fullName>
    </recommendedName>
</protein>
<evidence type="ECO:0000313" key="9">
    <source>
        <dbReference type="EMBL" id="GAT46683.1"/>
    </source>
</evidence>
<feature type="compositionally biased region" description="Low complexity" evidence="7">
    <location>
        <begin position="72"/>
        <end position="93"/>
    </location>
</feature>
<feature type="compositionally biased region" description="Polar residues" evidence="7">
    <location>
        <begin position="299"/>
        <end position="310"/>
    </location>
</feature>
<dbReference type="Pfam" id="PF10495">
    <property type="entry name" value="PACT_coil_coil"/>
    <property type="match status" value="1"/>
</dbReference>
<dbReference type="Gene3D" id="1.10.287.1490">
    <property type="match status" value="1"/>
</dbReference>
<evidence type="ECO:0000256" key="7">
    <source>
        <dbReference type="SAM" id="MobiDB-lite"/>
    </source>
</evidence>
<feature type="region of interest" description="Disordered" evidence="7">
    <location>
        <begin position="1408"/>
        <end position="1434"/>
    </location>
</feature>
<dbReference type="PANTHER" id="PTHR23159">
    <property type="entry name" value="CENTROSOMAL PROTEIN 2"/>
    <property type="match status" value="1"/>
</dbReference>
<feature type="compositionally biased region" description="Low complexity" evidence="7">
    <location>
        <begin position="45"/>
        <end position="57"/>
    </location>
</feature>
<keyword evidence="4 6" id="KW-0175">Coiled coil</keyword>
<keyword evidence="5" id="KW-0206">Cytoskeleton</keyword>
<evidence type="ECO:0000256" key="5">
    <source>
        <dbReference type="ARBA" id="ARBA00023212"/>
    </source>
</evidence>
<dbReference type="PANTHER" id="PTHR23159:SF31">
    <property type="entry name" value="CENTROSOME-ASSOCIATED PROTEIN CEP250 ISOFORM X1"/>
    <property type="match status" value="1"/>
</dbReference>
<evidence type="ECO:0000256" key="1">
    <source>
        <dbReference type="ARBA" id="ARBA00004267"/>
    </source>
</evidence>
<feature type="compositionally biased region" description="Basic and acidic residues" evidence="7">
    <location>
        <begin position="1408"/>
        <end position="1429"/>
    </location>
</feature>
<sequence>MEDREISLPSLPAFPDSEDPDRFTHDANEDDEDESRHSDDAFPIHSTPAASSHHASTMRNSSASRFAHSIARTSRSSNTRSSVRRSSGASSHSRTVDSFDVSAIPSLPEVHPERTTGHYSEEQSSKDSVPEAYLPPEDDDEEEALSLTDALELVSSPGRDNATPKKNYDYSVSLKSEPRPSPYDRFRKVALRRPPSRTRTPSLSRTAPSPTSSPANSTPRSNASLVLPRSSPISAAGIALPRSRTASPAIVISRPNDDSESEGEVHEISYGGDSMDITEAHISPIRTGDQIEEPESREPTFSSEGEQTQRPAGGILSSPATSVAMTPTPAAPRPRARFNIPSPPDHVLATPVQNDEEEVLTPHTRRRSFLLSVINSTARPRLKLPTPHPRNAALSEAGTPRLPGLQTAFAGATPRPRQHPLANAISPTESDSEPPSGRASPVAAGWATPGGGLVHDGASVISTASSHDLTTHHYRANTSFDPAMGFNGAQALHGVGRFNAGKLNTYLHGLNRRLQEENEMLVGRLRLLEEQEQEPGSRRSSLGTAAVASRRTSLASGTGTPLGNVAEDVVGEGWLEEKAEMEDLIESLKLDVEQRMAQLAEVDAALEDEKAARVEDKESWKGKMREVERGVTEHVGALEARVEAAETRAGVAEKEMHQLAVSAEHVMAERDAALERAAAAEQVLEGERDLGGELRESSERLEKALAELRDAKGQIRSLEDEVIQADARMDDLEKELKDEQDAVRGLEDELHVKNEEMAALQLAHEKLDKEHAATNDFVEELEQAVKEAVEQSDALQEQLNAAQEELEQLRAADEEATEQVDLANGARDRADELARQLEDALEAAETNMRRSDDEVVELKAKIASLERDLERQREKSAMGSSRDASMSGLAIPGPTEAEMNELEEELDAANREIARLMTLLEQSPARKAIELARETKIEMLERERDDLLERNKALRMTATGTATPSKLYNTSNISPIHRQAINMSMRAPRTPGGPLRDMSWLNATAADGSVGPLIAEIQRLQQELDRANESIDDKLDKLEDNGVGVVGLTKRLADAKAKIAFLEDEIARLSRREDRRTRRLERARCHKCLVKIKLDNILQDESSMDAFTATLPSEPPTPPTRTTDALRSDLRSVNANLNKMKKQWEEEKERLLGEKAVLQDAANRLNIKARTAEDEARQAAAATKRSADKVKAGIEGELDQARRTISELEIDLKAERSRLRASSAEQTRAQRERENVLAQLQRTETDMRDVKHQLQRLKDENRELEGELRTNANAEQKARLLEIRVSENAEVVEQLRQERTLLAGDHKELQRKLAEITEQTNRLRSEYRASQASHDDRQHELDVQRAEIEDLRRALDGQADQLQRAEVEKDRLAAEKSDVARTVASMQAEMARVRREAEALGRDLKHLRSEKERLEAKHGEENQKAERARKQSQAQVRVLTEQLESLRERAARAKEELRDHVCAMDDRQLSALKLQHNRECKGLMVHIKFLKAQVTRETSMRNSLRYQKDYLLVLLSKFEKSEQHITASIARIGFPLSNAPPPKRQKRLKTVALTLIFLGRAKRASDWWREQTASKQAVRAALEEVRRNRAVTAA</sequence>
<evidence type="ECO:0000259" key="8">
    <source>
        <dbReference type="Pfam" id="PF10495"/>
    </source>
</evidence>
<organism evidence="9 10">
    <name type="scientific">Mycena chlorophos</name>
    <name type="common">Agaric fungus</name>
    <name type="synonym">Agaricus chlorophos</name>
    <dbReference type="NCBI Taxonomy" id="658473"/>
    <lineage>
        <taxon>Eukaryota</taxon>
        <taxon>Fungi</taxon>
        <taxon>Dikarya</taxon>
        <taxon>Basidiomycota</taxon>
        <taxon>Agaricomycotina</taxon>
        <taxon>Agaricomycetes</taxon>
        <taxon>Agaricomycetidae</taxon>
        <taxon>Agaricales</taxon>
        <taxon>Marasmiineae</taxon>
        <taxon>Mycenaceae</taxon>
        <taxon>Mycena</taxon>
    </lineage>
</organism>
<dbReference type="EMBL" id="DF842710">
    <property type="protein sequence ID" value="GAT46683.1"/>
    <property type="molecule type" value="Genomic_DNA"/>
</dbReference>
<feature type="domain" description="Pericentrin/AKAP-450 centrosomal targeting" evidence="8">
    <location>
        <begin position="1494"/>
        <end position="1568"/>
    </location>
</feature>
<evidence type="ECO:0000313" key="10">
    <source>
        <dbReference type="Proteomes" id="UP000815677"/>
    </source>
</evidence>
<feature type="region of interest" description="Disordered" evidence="7">
    <location>
        <begin position="380"/>
        <end position="442"/>
    </location>
</feature>
<evidence type="ECO:0000256" key="6">
    <source>
        <dbReference type="SAM" id="Coils"/>
    </source>
</evidence>
<feature type="region of interest" description="Disordered" evidence="7">
    <location>
        <begin position="530"/>
        <end position="560"/>
    </location>
</feature>
<feature type="coiled-coil region" evidence="6">
    <location>
        <begin position="899"/>
        <end position="957"/>
    </location>
</feature>
<feature type="region of interest" description="Disordered" evidence="7">
    <location>
        <begin position="869"/>
        <end position="889"/>
    </location>
</feature>